<gene>
    <name evidence="2" type="ORF">GS398_11800</name>
</gene>
<reference evidence="2 3" key="1">
    <citation type="submission" date="2019-11" db="EMBL/GenBank/DDBJ databases">
        <title>Pedobacter sp. HMF7056 Genome sequencing and assembly.</title>
        <authorList>
            <person name="Kang H."/>
            <person name="Kim H."/>
            <person name="Joh K."/>
        </authorList>
    </citation>
    <scope>NUCLEOTIDE SEQUENCE [LARGE SCALE GENOMIC DNA]</scope>
    <source>
        <strain evidence="2 3">HMF7056</strain>
    </source>
</reference>
<keyword evidence="3" id="KW-1185">Reference proteome</keyword>
<feature type="domain" description="Tetracyclin repressor-like C-terminal" evidence="1">
    <location>
        <begin position="79"/>
        <end position="205"/>
    </location>
</feature>
<dbReference type="SUPFAM" id="SSF48498">
    <property type="entry name" value="Tetracyclin repressor-like, C-terminal domain"/>
    <property type="match status" value="1"/>
</dbReference>
<dbReference type="Gene3D" id="1.10.357.10">
    <property type="entry name" value="Tetracycline Repressor, domain 2"/>
    <property type="match status" value="1"/>
</dbReference>
<accession>A0A7K1XZ19</accession>
<dbReference type="InterPro" id="IPR036271">
    <property type="entry name" value="Tet_transcr_reg_TetR-rel_C_sf"/>
</dbReference>
<organism evidence="2 3">
    <name type="scientific">Hufsiella ginkgonis</name>
    <dbReference type="NCBI Taxonomy" id="2695274"/>
    <lineage>
        <taxon>Bacteria</taxon>
        <taxon>Pseudomonadati</taxon>
        <taxon>Bacteroidota</taxon>
        <taxon>Sphingobacteriia</taxon>
        <taxon>Sphingobacteriales</taxon>
        <taxon>Sphingobacteriaceae</taxon>
        <taxon>Hufsiella</taxon>
    </lineage>
</organism>
<evidence type="ECO:0000259" key="1">
    <source>
        <dbReference type="Pfam" id="PF17931"/>
    </source>
</evidence>
<evidence type="ECO:0000313" key="2">
    <source>
        <dbReference type="EMBL" id="MXV15989.1"/>
    </source>
</evidence>
<name>A0A7K1XZ19_9SPHI</name>
<dbReference type="RefSeq" id="WP_160906951.1">
    <property type="nucleotide sequence ID" value="NZ_WVHS01000002.1"/>
</dbReference>
<proteinExistence type="predicted"/>
<dbReference type="Proteomes" id="UP000451233">
    <property type="component" value="Unassembled WGS sequence"/>
</dbReference>
<dbReference type="InterPro" id="IPR041673">
    <property type="entry name" value="TetR_C_23"/>
</dbReference>
<dbReference type="Pfam" id="PF17931">
    <property type="entry name" value="TetR_C_23"/>
    <property type="match status" value="1"/>
</dbReference>
<protein>
    <submittedName>
        <fullName evidence="2">TetR/AcrR family transcriptional regulator</fullName>
    </submittedName>
</protein>
<comment type="caution">
    <text evidence="2">The sequence shown here is derived from an EMBL/GenBank/DDBJ whole genome shotgun (WGS) entry which is preliminary data.</text>
</comment>
<evidence type="ECO:0000313" key="3">
    <source>
        <dbReference type="Proteomes" id="UP000451233"/>
    </source>
</evidence>
<dbReference type="EMBL" id="WVHS01000002">
    <property type="protein sequence ID" value="MXV15989.1"/>
    <property type="molecule type" value="Genomic_DNA"/>
</dbReference>
<dbReference type="AlphaFoldDB" id="A0A7K1XZ19"/>
<sequence>MDIKNTLQDAYIHHVLNHGEQPKSVYLFAKENGMAEEEFYNYFGSFESIEHQTWKDFMSHTIAEVKNQEIWAQYTSREKALSLFYSFIQFMKSKRSFATFSLKQAGRTLGTRPVLKGLKTEFENFGTEIIREGIESGELMDRPFFANRYKDALWAQFGFILNFWLNDTSAGFDKTDEAIERGVNVTYNFFQRSPVDELFDYGKFLAKNSGIKMPF</sequence>